<evidence type="ECO:0000313" key="4">
    <source>
        <dbReference type="Proteomes" id="UP000410492"/>
    </source>
</evidence>
<feature type="non-terminal residue" evidence="3">
    <location>
        <position position="203"/>
    </location>
</feature>
<feature type="compositionally biased region" description="Basic and acidic residues" evidence="1">
    <location>
        <begin position="58"/>
        <end position="73"/>
    </location>
</feature>
<evidence type="ECO:0000259" key="2">
    <source>
        <dbReference type="Pfam" id="PF19424"/>
    </source>
</evidence>
<gene>
    <name evidence="3" type="ORF">CALMAC_LOCUS20150</name>
</gene>
<reference evidence="3 4" key="1">
    <citation type="submission" date="2019-01" db="EMBL/GenBank/DDBJ databases">
        <authorList>
            <person name="Sayadi A."/>
        </authorList>
    </citation>
    <scope>NUCLEOTIDE SEQUENCE [LARGE SCALE GENOMIC DNA]</scope>
</reference>
<protein>
    <recommendedName>
        <fullName evidence="2">Protein UNC80 central region domain-containing protein</fullName>
    </recommendedName>
</protein>
<organism evidence="3 4">
    <name type="scientific">Callosobruchus maculatus</name>
    <name type="common">Southern cowpea weevil</name>
    <name type="synonym">Pulse bruchid</name>
    <dbReference type="NCBI Taxonomy" id="64391"/>
    <lineage>
        <taxon>Eukaryota</taxon>
        <taxon>Metazoa</taxon>
        <taxon>Ecdysozoa</taxon>
        <taxon>Arthropoda</taxon>
        <taxon>Hexapoda</taxon>
        <taxon>Insecta</taxon>
        <taxon>Pterygota</taxon>
        <taxon>Neoptera</taxon>
        <taxon>Endopterygota</taxon>
        <taxon>Coleoptera</taxon>
        <taxon>Polyphaga</taxon>
        <taxon>Cucujiformia</taxon>
        <taxon>Chrysomeloidea</taxon>
        <taxon>Chrysomelidae</taxon>
        <taxon>Bruchinae</taxon>
        <taxon>Bruchini</taxon>
        <taxon>Callosobruchus</taxon>
    </lineage>
</organism>
<evidence type="ECO:0000313" key="3">
    <source>
        <dbReference type="EMBL" id="VEN63286.1"/>
    </source>
</evidence>
<proteinExistence type="predicted"/>
<dbReference type="PANTHER" id="PTHR31781">
    <property type="entry name" value="UNC80"/>
    <property type="match status" value="1"/>
</dbReference>
<accession>A0A653DSS9</accession>
<dbReference type="GO" id="GO:0005261">
    <property type="term" value="F:monoatomic cation channel activity"/>
    <property type="evidence" value="ECO:0007669"/>
    <property type="project" value="TreeGrafter"/>
</dbReference>
<dbReference type="GO" id="GO:0030424">
    <property type="term" value="C:axon"/>
    <property type="evidence" value="ECO:0007669"/>
    <property type="project" value="TreeGrafter"/>
</dbReference>
<dbReference type="PANTHER" id="PTHR31781:SF1">
    <property type="entry name" value="PROTEIN UNC-80 HOMOLOG"/>
    <property type="match status" value="1"/>
</dbReference>
<keyword evidence="4" id="KW-1185">Reference proteome</keyword>
<dbReference type="GO" id="GO:0034703">
    <property type="term" value="C:cation channel complex"/>
    <property type="evidence" value="ECO:0007669"/>
    <property type="project" value="TreeGrafter"/>
</dbReference>
<dbReference type="EMBL" id="CAACVG010014497">
    <property type="protein sequence ID" value="VEN63286.1"/>
    <property type="molecule type" value="Genomic_DNA"/>
</dbReference>
<dbReference type="AlphaFoldDB" id="A0A653DSS9"/>
<dbReference type="InterPro" id="IPR045852">
    <property type="entry name" value="UNC80_central"/>
</dbReference>
<dbReference type="Proteomes" id="UP000410492">
    <property type="component" value="Unassembled WGS sequence"/>
</dbReference>
<dbReference type="OrthoDB" id="5584001at2759"/>
<feature type="compositionally biased region" description="Basic and acidic residues" evidence="1">
    <location>
        <begin position="82"/>
        <end position="109"/>
    </location>
</feature>
<sequence>MRGCRRLIKAVRKVYGEQFGVIEDRLSMDYVTKKKNKKDKNPSRKVSDQTGSTVSPIRRKDSVGRKDKIDKNLDSSLPGKNASKESSRDVLDPEGSETKRKGDEEKTKCDPPPILRYIHAYVKDSFHAPLATLIKGAAVLPEDQFPEIIPVAWQLLLEANQEVAACAASIFILAAVKAPQQVSDIMQHGLSHPMCSVRINAIL</sequence>
<feature type="domain" description="Protein UNC80 central region" evidence="2">
    <location>
        <begin position="1"/>
        <end position="203"/>
    </location>
</feature>
<name>A0A653DSS9_CALMS</name>
<evidence type="ECO:0000256" key="1">
    <source>
        <dbReference type="SAM" id="MobiDB-lite"/>
    </source>
</evidence>
<feature type="region of interest" description="Disordered" evidence="1">
    <location>
        <begin position="31"/>
        <end position="109"/>
    </location>
</feature>
<dbReference type="GO" id="GO:0055080">
    <property type="term" value="P:monoatomic cation homeostasis"/>
    <property type="evidence" value="ECO:0007669"/>
    <property type="project" value="TreeGrafter"/>
</dbReference>
<dbReference type="Pfam" id="PF19424">
    <property type="entry name" value="UNC80"/>
    <property type="match status" value="1"/>
</dbReference>